<proteinExistence type="inferred from homology"/>
<feature type="domain" description="EamA" evidence="7">
    <location>
        <begin position="169"/>
        <end position="304"/>
    </location>
</feature>
<feature type="transmembrane region" description="Helical" evidence="6">
    <location>
        <begin position="137"/>
        <end position="155"/>
    </location>
</feature>
<comment type="subcellular location">
    <subcellularLocation>
        <location evidence="1">Membrane</location>
        <topology evidence="1">Multi-pass membrane protein</topology>
    </subcellularLocation>
</comment>
<gene>
    <name evidence="8" type="ORF">EDF64_107132</name>
</gene>
<dbReference type="InterPro" id="IPR037185">
    <property type="entry name" value="EmrE-like"/>
</dbReference>
<evidence type="ECO:0000256" key="1">
    <source>
        <dbReference type="ARBA" id="ARBA00004141"/>
    </source>
</evidence>
<evidence type="ECO:0000313" key="8">
    <source>
        <dbReference type="EMBL" id="TDN43704.1"/>
    </source>
</evidence>
<evidence type="ECO:0000313" key="9">
    <source>
        <dbReference type="Proteomes" id="UP000295764"/>
    </source>
</evidence>
<keyword evidence="3 6" id="KW-0812">Transmembrane</keyword>
<feature type="transmembrane region" description="Helical" evidence="6">
    <location>
        <begin position="262"/>
        <end position="281"/>
    </location>
</feature>
<dbReference type="SUPFAM" id="SSF103481">
    <property type="entry name" value="Multidrug resistance efflux transporter EmrE"/>
    <property type="match status" value="2"/>
</dbReference>
<dbReference type="STRING" id="2035.RU06_13720"/>
<dbReference type="Pfam" id="PF00892">
    <property type="entry name" value="EamA"/>
    <property type="match status" value="2"/>
</dbReference>
<feature type="transmembrane region" description="Helical" evidence="6">
    <location>
        <begin position="227"/>
        <end position="250"/>
    </location>
</feature>
<accession>A0A4R6DHB3</accession>
<dbReference type="GO" id="GO:0016020">
    <property type="term" value="C:membrane"/>
    <property type="evidence" value="ECO:0007669"/>
    <property type="project" value="UniProtKB-SubCell"/>
</dbReference>
<evidence type="ECO:0000256" key="6">
    <source>
        <dbReference type="SAM" id="Phobius"/>
    </source>
</evidence>
<feature type="transmembrane region" description="Helical" evidence="6">
    <location>
        <begin position="287"/>
        <end position="307"/>
    </location>
</feature>
<dbReference type="AlphaFoldDB" id="A0A4R6DHB3"/>
<dbReference type="EMBL" id="SNVW01000007">
    <property type="protein sequence ID" value="TDN43704.1"/>
    <property type="molecule type" value="Genomic_DNA"/>
</dbReference>
<feature type="transmembrane region" description="Helical" evidence="6">
    <location>
        <begin position="78"/>
        <end position="99"/>
    </location>
</feature>
<feature type="transmembrane region" description="Helical" evidence="6">
    <location>
        <begin position="199"/>
        <end position="221"/>
    </location>
</feature>
<comment type="similarity">
    <text evidence="2">Belongs to the EamA transporter family.</text>
</comment>
<reference evidence="8 9" key="1">
    <citation type="submission" date="2019-03" db="EMBL/GenBank/DDBJ databases">
        <title>Genomic analyses of the natural microbiome of Caenorhabditis elegans.</title>
        <authorList>
            <person name="Samuel B."/>
        </authorList>
    </citation>
    <scope>NUCLEOTIDE SEQUENCE [LARGE SCALE GENOMIC DNA]</scope>
    <source>
        <strain evidence="8 9">JUb65</strain>
    </source>
</reference>
<feature type="transmembrane region" description="Helical" evidence="6">
    <location>
        <begin position="47"/>
        <end position="66"/>
    </location>
</feature>
<protein>
    <submittedName>
        <fullName evidence="8">Drug/metabolite transporter (DMT)-like permease</fullName>
    </submittedName>
</protein>
<keyword evidence="4 6" id="KW-1133">Transmembrane helix</keyword>
<sequence>MNRMRLPHALWVSTLSHMNAVLYLLVALTWGSSFLFAKIGLDGLAPQQVATVRTVLGAVTLVLILLATRRRWPREPKVWAHLLVVSVFLNAVPSSLMAWAEQTVPSGLASIYNATTPIMTMAALAVLVPSEKLRGRQVVGIVLGIVGVLVLVGPWDVIGDPAVLASIPGQIALLGMTACYGIGLAYLRRVAVTSSYDPVTLATVQLTLASGLLLLVAPAIATGPVQLDWRIVAAMVALGCVGTGLAYAWNTRLVQAWGAGRASTVTYLTPVVGVALGVLVLGERVRWNEPVGGLVVLVGIALASGVLTRRRLRPVGEAARTLAR</sequence>
<keyword evidence="5 6" id="KW-0472">Membrane</keyword>
<organism evidence="8 9">
    <name type="scientific">Curtobacterium flaccumfaciens</name>
    <dbReference type="NCBI Taxonomy" id="2035"/>
    <lineage>
        <taxon>Bacteria</taxon>
        <taxon>Bacillati</taxon>
        <taxon>Actinomycetota</taxon>
        <taxon>Actinomycetes</taxon>
        <taxon>Micrococcales</taxon>
        <taxon>Microbacteriaceae</taxon>
        <taxon>Curtobacterium</taxon>
    </lineage>
</organism>
<comment type="caution">
    <text evidence="8">The sequence shown here is derived from an EMBL/GenBank/DDBJ whole genome shotgun (WGS) entry which is preliminary data.</text>
</comment>
<dbReference type="InterPro" id="IPR050638">
    <property type="entry name" value="AA-Vitamin_Transporters"/>
</dbReference>
<dbReference type="InterPro" id="IPR000620">
    <property type="entry name" value="EamA_dom"/>
</dbReference>
<evidence type="ECO:0000259" key="7">
    <source>
        <dbReference type="Pfam" id="PF00892"/>
    </source>
</evidence>
<feature type="transmembrane region" description="Helical" evidence="6">
    <location>
        <begin position="21"/>
        <end position="41"/>
    </location>
</feature>
<feature type="transmembrane region" description="Helical" evidence="6">
    <location>
        <begin position="111"/>
        <end position="130"/>
    </location>
</feature>
<dbReference type="Proteomes" id="UP000295764">
    <property type="component" value="Unassembled WGS sequence"/>
</dbReference>
<feature type="transmembrane region" description="Helical" evidence="6">
    <location>
        <begin position="167"/>
        <end position="187"/>
    </location>
</feature>
<name>A0A4R6DHB3_9MICO</name>
<feature type="domain" description="EamA" evidence="7">
    <location>
        <begin position="21"/>
        <end position="152"/>
    </location>
</feature>
<evidence type="ECO:0000256" key="2">
    <source>
        <dbReference type="ARBA" id="ARBA00007362"/>
    </source>
</evidence>
<evidence type="ECO:0000256" key="5">
    <source>
        <dbReference type="ARBA" id="ARBA00023136"/>
    </source>
</evidence>
<evidence type="ECO:0000256" key="4">
    <source>
        <dbReference type="ARBA" id="ARBA00022989"/>
    </source>
</evidence>
<dbReference type="PANTHER" id="PTHR32322">
    <property type="entry name" value="INNER MEMBRANE TRANSPORTER"/>
    <property type="match status" value="1"/>
</dbReference>
<dbReference type="PANTHER" id="PTHR32322:SF9">
    <property type="entry name" value="AMINO-ACID METABOLITE EFFLUX PUMP-RELATED"/>
    <property type="match status" value="1"/>
</dbReference>
<evidence type="ECO:0000256" key="3">
    <source>
        <dbReference type="ARBA" id="ARBA00022692"/>
    </source>
</evidence>